<organism evidence="1 2">
    <name type="scientific">Edaphochlamys debaryana</name>
    <dbReference type="NCBI Taxonomy" id="47281"/>
    <lineage>
        <taxon>Eukaryota</taxon>
        <taxon>Viridiplantae</taxon>
        <taxon>Chlorophyta</taxon>
        <taxon>core chlorophytes</taxon>
        <taxon>Chlorophyceae</taxon>
        <taxon>CS clade</taxon>
        <taxon>Chlamydomonadales</taxon>
        <taxon>Chlamydomonadales incertae sedis</taxon>
        <taxon>Edaphochlamys</taxon>
    </lineage>
</organism>
<protein>
    <submittedName>
        <fullName evidence="1">Uncharacterized protein</fullName>
    </submittedName>
</protein>
<comment type="caution">
    <text evidence="1">The sequence shown here is derived from an EMBL/GenBank/DDBJ whole genome shotgun (WGS) entry which is preliminary data.</text>
</comment>
<evidence type="ECO:0000313" key="2">
    <source>
        <dbReference type="Proteomes" id="UP000612055"/>
    </source>
</evidence>
<sequence length="129" mass="13830">MELPASVVRALLKIFPVAIGSRKGFRAFDAKTAKGGVGERDEAQFLERVEMDLWSLIYPVTELEAALLEVPGKEAAGALQALLDLDWHYGSQQRAHSTLSITCEALGMLEQVPQPLPGAIGIEGEGEAA</sequence>
<name>A0A836C598_9CHLO</name>
<dbReference type="AlphaFoldDB" id="A0A836C598"/>
<gene>
    <name evidence="1" type="ORF">HYH03_000831</name>
</gene>
<proteinExistence type="predicted"/>
<dbReference type="EMBL" id="JAEHOE010000002">
    <property type="protein sequence ID" value="KAG2501011.1"/>
    <property type="molecule type" value="Genomic_DNA"/>
</dbReference>
<accession>A0A836C598</accession>
<evidence type="ECO:0000313" key="1">
    <source>
        <dbReference type="EMBL" id="KAG2501011.1"/>
    </source>
</evidence>
<reference evidence="1" key="1">
    <citation type="journal article" date="2020" name="bioRxiv">
        <title>Comparative genomics of Chlamydomonas.</title>
        <authorList>
            <person name="Craig R.J."/>
            <person name="Hasan A.R."/>
            <person name="Ness R.W."/>
            <person name="Keightley P.D."/>
        </authorList>
    </citation>
    <scope>NUCLEOTIDE SEQUENCE</scope>
    <source>
        <strain evidence="1">CCAP 11/70</strain>
    </source>
</reference>
<dbReference type="Proteomes" id="UP000612055">
    <property type="component" value="Unassembled WGS sequence"/>
</dbReference>
<keyword evidence="2" id="KW-1185">Reference proteome</keyword>